<name>A0A644SZC7_9ZZZZ</name>
<dbReference type="InterPro" id="IPR001279">
    <property type="entry name" value="Metallo-B-lactamas"/>
</dbReference>
<dbReference type="InterPro" id="IPR045761">
    <property type="entry name" value="ODP_dom"/>
</dbReference>
<keyword evidence="2" id="KW-0560">Oxidoreductase</keyword>
<dbReference type="EC" id="1.-.-.-" evidence="2"/>
<dbReference type="InterPro" id="IPR029039">
    <property type="entry name" value="Flavoprotein-like_sf"/>
</dbReference>
<dbReference type="SMART" id="SM00849">
    <property type="entry name" value="Lactamase_B"/>
    <property type="match status" value="1"/>
</dbReference>
<evidence type="ECO:0000313" key="2">
    <source>
        <dbReference type="EMBL" id="MPL59985.1"/>
    </source>
</evidence>
<dbReference type="SUPFAM" id="SSF52218">
    <property type="entry name" value="Flavoproteins"/>
    <property type="match status" value="1"/>
</dbReference>
<sequence>MQPVEIKKDIFWVGFVDYDHRDFHGYSRSPDGSTYNAYLIKDEKNVLLDTVASGCEGTLLCRMAQVLEPEKIDYIICNHMELDHAGALEAIIERCKPEKIFVSQTGLKSMAGYFDCKDWPVQAVKNGDSINIGKRTIVFQETRMLHWPDSMVSYIPEDKLLVSNDIFGQNIASSARFVDEFGDDGEYTRRVKEYYFNIVLPYSPMVLKTLPVVEKLDIDMIAPDHGLIQRGEKAVRGIIDMYRAMAEQKPQQRALIFYDTMWESTETMAYAICSGLEENNVPTRIMSVKQNHHSAVMTELADCGAVIAGSPTHNNTVLPLMAAQLTYMKGLRPLNRIGGAFGSYGWSGEGPKFLHEQLASMNMEMPAEPVKCNWRPDHEALKACHQMGVTIAEALKKKCQG</sequence>
<organism evidence="2">
    <name type="scientific">bioreactor metagenome</name>
    <dbReference type="NCBI Taxonomy" id="1076179"/>
    <lineage>
        <taxon>unclassified sequences</taxon>
        <taxon>metagenomes</taxon>
        <taxon>ecological metagenomes</taxon>
    </lineage>
</organism>
<dbReference type="AlphaFoldDB" id="A0A644SZC7"/>
<dbReference type="SUPFAM" id="SSF56281">
    <property type="entry name" value="Metallo-hydrolase/oxidoreductase"/>
    <property type="match status" value="1"/>
</dbReference>
<reference evidence="2" key="1">
    <citation type="submission" date="2019-08" db="EMBL/GenBank/DDBJ databases">
        <authorList>
            <person name="Kucharzyk K."/>
            <person name="Murdoch R.W."/>
            <person name="Higgins S."/>
            <person name="Loffler F."/>
        </authorList>
    </citation>
    <scope>NUCLEOTIDE SEQUENCE</scope>
</reference>
<protein>
    <submittedName>
        <fullName evidence="2">Rubredoxin-oxygen oxidoreductase</fullName>
        <ecNumber evidence="2">1.-.-.-</ecNumber>
    </submittedName>
</protein>
<dbReference type="GO" id="GO:0010181">
    <property type="term" value="F:FMN binding"/>
    <property type="evidence" value="ECO:0007669"/>
    <property type="project" value="InterPro"/>
</dbReference>
<dbReference type="GO" id="GO:0009055">
    <property type="term" value="F:electron transfer activity"/>
    <property type="evidence" value="ECO:0007669"/>
    <property type="project" value="InterPro"/>
</dbReference>
<dbReference type="GO" id="GO:0016491">
    <property type="term" value="F:oxidoreductase activity"/>
    <property type="evidence" value="ECO:0007669"/>
    <property type="project" value="UniProtKB-KW"/>
</dbReference>
<dbReference type="InterPro" id="IPR008254">
    <property type="entry name" value="Flavodoxin/NO_synth"/>
</dbReference>
<dbReference type="PIRSF" id="PIRSF005243">
    <property type="entry name" value="ROO"/>
    <property type="match status" value="1"/>
</dbReference>
<dbReference type="InterPro" id="IPR036866">
    <property type="entry name" value="RibonucZ/Hydroxyglut_hydro"/>
</dbReference>
<accession>A0A644SZC7</accession>
<feature type="domain" description="Flavodoxin-like" evidence="1">
    <location>
        <begin position="254"/>
        <end position="392"/>
    </location>
</feature>
<dbReference type="Gene3D" id="3.60.15.10">
    <property type="entry name" value="Ribonuclease Z/Hydroxyacylglutathione hydrolase-like"/>
    <property type="match status" value="1"/>
</dbReference>
<evidence type="ECO:0000259" key="1">
    <source>
        <dbReference type="PROSITE" id="PS50902"/>
    </source>
</evidence>
<dbReference type="PANTHER" id="PTHR43717:SF1">
    <property type="entry name" value="ANAEROBIC NITRIC OXIDE REDUCTASE FLAVORUBREDOXIN"/>
    <property type="match status" value="1"/>
</dbReference>
<gene>
    <name evidence="2" type="primary">roo_1</name>
    <name evidence="2" type="ORF">SDC9_05541</name>
</gene>
<dbReference type="Pfam" id="PF19583">
    <property type="entry name" value="ODP"/>
    <property type="match status" value="1"/>
</dbReference>
<dbReference type="Gene3D" id="3.40.50.360">
    <property type="match status" value="1"/>
</dbReference>
<dbReference type="InterPro" id="IPR016440">
    <property type="entry name" value="Rubredoxin-O_OxRdtase"/>
</dbReference>
<dbReference type="EMBL" id="VSSQ01000011">
    <property type="protein sequence ID" value="MPL59985.1"/>
    <property type="molecule type" value="Genomic_DNA"/>
</dbReference>
<dbReference type="PROSITE" id="PS50902">
    <property type="entry name" value="FLAVODOXIN_LIKE"/>
    <property type="match status" value="1"/>
</dbReference>
<dbReference type="Pfam" id="PF00258">
    <property type="entry name" value="Flavodoxin_1"/>
    <property type="match status" value="1"/>
</dbReference>
<comment type="caution">
    <text evidence="2">The sequence shown here is derived from an EMBL/GenBank/DDBJ whole genome shotgun (WGS) entry which is preliminary data.</text>
</comment>
<dbReference type="GO" id="GO:0046872">
    <property type="term" value="F:metal ion binding"/>
    <property type="evidence" value="ECO:0007669"/>
    <property type="project" value="InterPro"/>
</dbReference>
<dbReference type="PANTHER" id="PTHR43717">
    <property type="entry name" value="ANAEROBIC NITRIC OXIDE REDUCTASE FLAVORUBREDOXIN"/>
    <property type="match status" value="1"/>
</dbReference>
<proteinExistence type="predicted"/>
<dbReference type="CDD" id="cd07709">
    <property type="entry name" value="flavodiiron_proteins_MBL-fold"/>
    <property type="match status" value="1"/>
</dbReference>